<dbReference type="EMBL" id="VXIT01000005">
    <property type="protein sequence ID" value="KAA6412727.1"/>
    <property type="molecule type" value="Genomic_DNA"/>
</dbReference>
<dbReference type="FunFam" id="3.40.50.1820:FF:000145">
    <property type="entry name" value="Pigment biosynthesis protein"/>
    <property type="match status" value="1"/>
</dbReference>
<dbReference type="InterPro" id="IPR010520">
    <property type="entry name" value="FrsA-like"/>
</dbReference>
<reference evidence="3 4" key="1">
    <citation type="submission" date="2019-09" db="EMBL/GenBank/DDBJ databases">
        <title>The hologenome of the rock-dwelling lichen Lasallia pustulata.</title>
        <authorList>
            <person name="Greshake Tzovaras B."/>
            <person name="Segers F."/>
            <person name="Bicker A."/>
            <person name="Dal Grande F."/>
            <person name="Otte J."/>
            <person name="Hankeln T."/>
            <person name="Schmitt I."/>
            <person name="Ebersberger I."/>
        </authorList>
    </citation>
    <scope>NUCLEOTIDE SEQUENCE [LARGE SCALE GENOMIC DNA]</scope>
    <source>
        <strain evidence="3">A1-1</strain>
    </source>
</reference>
<dbReference type="PANTHER" id="PTHR22946">
    <property type="entry name" value="DIENELACTONE HYDROLASE DOMAIN-CONTAINING PROTEIN-RELATED"/>
    <property type="match status" value="1"/>
</dbReference>
<evidence type="ECO:0000256" key="2">
    <source>
        <dbReference type="SAM" id="MobiDB-lite"/>
    </source>
</evidence>
<organism evidence="3 4">
    <name type="scientific">Lasallia pustulata</name>
    <dbReference type="NCBI Taxonomy" id="136370"/>
    <lineage>
        <taxon>Eukaryota</taxon>
        <taxon>Fungi</taxon>
        <taxon>Dikarya</taxon>
        <taxon>Ascomycota</taxon>
        <taxon>Pezizomycotina</taxon>
        <taxon>Lecanoromycetes</taxon>
        <taxon>OSLEUM clade</taxon>
        <taxon>Umbilicariomycetidae</taxon>
        <taxon>Umbilicariales</taxon>
        <taxon>Umbilicariaceae</taxon>
        <taxon>Lasallia</taxon>
    </lineage>
</organism>
<feature type="region of interest" description="Disordered" evidence="2">
    <location>
        <begin position="1"/>
        <end position="35"/>
    </location>
</feature>
<dbReference type="OrthoDB" id="5409895at2759"/>
<dbReference type="Proteomes" id="UP000324767">
    <property type="component" value="Unassembled WGS sequence"/>
</dbReference>
<comment type="caution">
    <text evidence="3">The sequence shown here is derived from an EMBL/GenBank/DDBJ whole genome shotgun (WGS) entry which is preliminary data.</text>
</comment>
<feature type="compositionally biased region" description="Basic and acidic residues" evidence="2">
    <location>
        <begin position="26"/>
        <end position="35"/>
    </location>
</feature>
<dbReference type="Gene3D" id="3.40.50.1820">
    <property type="entry name" value="alpha/beta hydrolase"/>
    <property type="match status" value="1"/>
</dbReference>
<dbReference type="GO" id="GO:0016787">
    <property type="term" value="F:hydrolase activity"/>
    <property type="evidence" value="ECO:0007669"/>
    <property type="project" value="UniProtKB-KW"/>
</dbReference>
<dbReference type="SUPFAM" id="SSF53474">
    <property type="entry name" value="alpha/beta-Hydrolases"/>
    <property type="match status" value="1"/>
</dbReference>
<feature type="compositionally biased region" description="Low complexity" evidence="2">
    <location>
        <begin position="13"/>
        <end position="24"/>
    </location>
</feature>
<accession>A0A5M8PUL4</accession>
<sequence length="433" mass="48938">MAEKEPISQTSPINGHVNGNGVINSKPKDHIEHSEKTPSQWIMGDAFTARAKHHASIKALWETKWKFPCEKGVYPFHDGKFGDFERVFNYLIENDINDGYGDAYTKAFFPVCDDLLKEAESCAASGKSDQASDIYLRVACLYRISRFPIMNSPVKWKAWEAQKETYMKAAETWTEPIREESIPHKAACGADGPTIPIYYRVPRSATEETPCPTMLLITGLDGHRPDNTQRTSEFLQRGWGCVIVEIPGTADCPADPKDATSPDRLWDSVFDWMTDKKIFSIPHVLVWGLSCGGYYAVRIAHTHRKWLKGVVAHGAGVHHCFSREWLDEADGHEYPFKLCPALAQKFGYDNVEDFKENSQKTFSLLETGILEKESTRLLLVNGTHDGLMPIEDSMLLFNYSSPKEARFFSKYLHMGYPIANGTVYSWLDSVMTS</sequence>
<keyword evidence="1" id="KW-0378">Hydrolase</keyword>
<dbReference type="InterPro" id="IPR050261">
    <property type="entry name" value="FrsA_esterase"/>
</dbReference>
<proteinExistence type="predicted"/>
<name>A0A5M8PUL4_9LECA</name>
<gene>
    <name evidence="3" type="ORF">FRX48_03719</name>
</gene>
<evidence type="ECO:0000313" key="3">
    <source>
        <dbReference type="EMBL" id="KAA6412727.1"/>
    </source>
</evidence>
<dbReference type="InterPro" id="IPR029058">
    <property type="entry name" value="AB_hydrolase_fold"/>
</dbReference>
<dbReference type="Pfam" id="PF06500">
    <property type="entry name" value="FrsA-like"/>
    <property type="match status" value="1"/>
</dbReference>
<dbReference type="PANTHER" id="PTHR22946:SF12">
    <property type="entry name" value="CONIDIAL PIGMENT BIOSYNTHESIS PROTEIN AYG1 (AFU_ORTHOLOGUE AFUA_2G17550)"/>
    <property type="match status" value="1"/>
</dbReference>
<dbReference type="AlphaFoldDB" id="A0A5M8PUL4"/>
<evidence type="ECO:0000256" key="1">
    <source>
        <dbReference type="ARBA" id="ARBA00022801"/>
    </source>
</evidence>
<evidence type="ECO:0000313" key="4">
    <source>
        <dbReference type="Proteomes" id="UP000324767"/>
    </source>
</evidence>
<protein>
    <submittedName>
        <fullName evidence="3">Pigment biosynthesis ayg1</fullName>
    </submittedName>
</protein>